<feature type="transmembrane region" description="Helical" evidence="9">
    <location>
        <begin position="179"/>
        <end position="200"/>
    </location>
</feature>
<comment type="caution">
    <text evidence="12">The sequence shown here is derived from an EMBL/GenBank/DDBJ whole genome shotgun (WGS) entry which is preliminary data.</text>
</comment>
<evidence type="ECO:0000313" key="13">
    <source>
        <dbReference type="Proteomes" id="UP000538955"/>
    </source>
</evidence>
<organism evidence="12 14">
    <name type="scientific">Staphylococcus capitis</name>
    <dbReference type="NCBI Taxonomy" id="29388"/>
    <lineage>
        <taxon>Bacteria</taxon>
        <taxon>Bacillati</taxon>
        <taxon>Bacillota</taxon>
        <taxon>Bacilli</taxon>
        <taxon>Bacillales</taxon>
        <taxon>Staphylococcaceae</taxon>
        <taxon>Staphylococcus</taxon>
    </lineage>
</organism>
<dbReference type="FunFam" id="3.40.50.1110:FF:000006">
    <property type="entry name" value="O-acetyltransferase OatA"/>
    <property type="match status" value="1"/>
</dbReference>
<name>A0A7X9WC96_STACP</name>
<dbReference type="GO" id="GO:0009103">
    <property type="term" value="P:lipopolysaccharide biosynthetic process"/>
    <property type="evidence" value="ECO:0007669"/>
    <property type="project" value="TreeGrafter"/>
</dbReference>
<dbReference type="PANTHER" id="PTHR23028:SF53">
    <property type="entry name" value="ACYL_TRANSF_3 DOMAIN-CONTAINING PROTEIN"/>
    <property type="match status" value="1"/>
</dbReference>
<evidence type="ECO:0000256" key="5">
    <source>
        <dbReference type="ARBA" id="ARBA00022692"/>
    </source>
</evidence>
<sequence length="606" mass="69455">MEKELKKGHQRGKKMRYMPGLDGLRAIAVIGIIIYHLNKKWLTGGFLGVDTFFVISGYLITSLLLKEYEETGIINLKNFWIRRIKRLLPAVLALLIVVGLATLILEPDNIVRVKHDIVAAIFYVSNWWYIAKDVNYFEQFSFMPLKHLWSLAIEEQFYLFFPAILILLLLTIKKYRNVVVIFWIISLVSLLLMVIISQPHMNHSRVYFGTDTRLQTLLLGVLLAFMWPPFKLKTQPPKALRATIDTAGIVGLIFLFILFLTVKDDSDWIYNGGFYIISTMTLFIIASVVHPATLVSKVLGNPVFVYIGKRSYSLYLWHFAVISFIHSHYIDGQIPIYVYLLDIILTIALAELSYRYVETPFRKQGFKAFAINKRFKPQFIRTIITIVLALPLILILAGAFDKLGKDNINDKAQTFNTSENDKYLIRMLPIDDIKLTADGRTEEGKEDEVYSNIKPLLIGDSVMVDIGEQFKSRVPKANIDGKVGRNLYQALPLVDSNYKHYNQPSDQVVLELGTNGDFTEDQLDNLIEKFGKAQVYLVNTRVPRSYEGHVNELMADAAKKHKNVKLVDWYQRSEGHTEYFAPDGIHLENSGVEALTDEILKNMKKK</sequence>
<feature type="transmembrane region" description="Helical" evidence="9">
    <location>
        <begin position="274"/>
        <end position="300"/>
    </location>
</feature>
<keyword evidence="6 9" id="KW-1133">Transmembrane helix</keyword>
<evidence type="ECO:0000256" key="2">
    <source>
        <dbReference type="ARBA" id="ARBA00007400"/>
    </source>
</evidence>
<keyword evidence="13" id="KW-1185">Reference proteome</keyword>
<dbReference type="GO" id="GO:0005886">
    <property type="term" value="C:plasma membrane"/>
    <property type="evidence" value="ECO:0007669"/>
    <property type="project" value="UniProtKB-SubCell"/>
</dbReference>
<evidence type="ECO:0000256" key="1">
    <source>
        <dbReference type="ARBA" id="ARBA00004651"/>
    </source>
</evidence>
<comment type="similarity">
    <text evidence="2">Belongs to the acyltransferase 3 family.</text>
</comment>
<feature type="transmembrane region" description="Helical" evidence="9">
    <location>
        <begin position="156"/>
        <end position="172"/>
    </location>
</feature>
<dbReference type="Proteomes" id="UP000550736">
    <property type="component" value="Unassembled WGS sequence"/>
</dbReference>
<evidence type="ECO:0000313" key="12">
    <source>
        <dbReference type="EMBL" id="NMK96567.1"/>
    </source>
</evidence>
<dbReference type="EMBL" id="JABBMI010000101">
    <property type="protein sequence ID" value="NMK55477.1"/>
    <property type="molecule type" value="Genomic_DNA"/>
</dbReference>
<feature type="transmembrane region" description="Helical" evidence="9">
    <location>
        <begin position="336"/>
        <end position="357"/>
    </location>
</feature>
<evidence type="ECO:0000256" key="4">
    <source>
        <dbReference type="ARBA" id="ARBA00022679"/>
    </source>
</evidence>
<evidence type="ECO:0000256" key="8">
    <source>
        <dbReference type="ARBA" id="ARBA00023315"/>
    </source>
</evidence>
<keyword evidence="5 9" id="KW-0812">Transmembrane</keyword>
<dbReference type="CDD" id="cd01840">
    <property type="entry name" value="SGNH_hydrolase_yrhL_like"/>
    <property type="match status" value="1"/>
</dbReference>
<feature type="transmembrane region" description="Helical" evidence="9">
    <location>
        <begin position="312"/>
        <end position="330"/>
    </location>
</feature>
<dbReference type="Proteomes" id="UP000538955">
    <property type="component" value="Unassembled WGS sequence"/>
</dbReference>
<dbReference type="Pfam" id="PF01757">
    <property type="entry name" value="Acyl_transf_3"/>
    <property type="match status" value="1"/>
</dbReference>
<reference evidence="13 14" key="1">
    <citation type="submission" date="2020-04" db="EMBL/GenBank/DDBJ databases">
        <title>The Epidemiology and Molecular Characteristics of Linezolid-Resistant Staphylococcus capitis in Huashan Hospital, Shanghai.</title>
        <authorList>
            <person name="Ding L."/>
            <person name="Li P."/>
            <person name="Yang Y."/>
            <person name="Lin D."/>
            <person name="Xu X."/>
        </authorList>
    </citation>
    <scope>NUCLEOTIDE SEQUENCE [LARGE SCALE GENOMIC DNA]</scope>
    <source>
        <strain evidence="12 14">12-86</strain>
        <strain evidence="11 13">17-84</strain>
    </source>
</reference>
<dbReference type="InterPro" id="IPR050879">
    <property type="entry name" value="Acyltransferase_3"/>
</dbReference>
<feature type="transmembrane region" description="Helical" evidence="9">
    <location>
        <begin position="242"/>
        <end position="262"/>
    </location>
</feature>
<dbReference type="InterPro" id="IPR036514">
    <property type="entry name" value="SGNH_hydro_sf"/>
</dbReference>
<dbReference type="PANTHER" id="PTHR23028">
    <property type="entry name" value="ACETYLTRANSFERASE"/>
    <property type="match status" value="1"/>
</dbReference>
<dbReference type="Gene3D" id="3.40.50.1110">
    <property type="entry name" value="SGNH hydrolase"/>
    <property type="match status" value="1"/>
</dbReference>
<dbReference type="EMBL" id="JABBLX010000001">
    <property type="protein sequence ID" value="NMK96567.1"/>
    <property type="molecule type" value="Genomic_DNA"/>
</dbReference>
<dbReference type="RefSeq" id="WP_030065061.1">
    <property type="nucleotide sequence ID" value="NZ_AP014956.1"/>
</dbReference>
<dbReference type="AlphaFoldDB" id="A0A7X9WC96"/>
<feature type="transmembrane region" description="Helical" evidence="9">
    <location>
        <begin position="378"/>
        <end position="400"/>
    </location>
</feature>
<feature type="transmembrane region" description="Helical" evidence="9">
    <location>
        <begin position="44"/>
        <end position="65"/>
    </location>
</feature>
<evidence type="ECO:0000313" key="11">
    <source>
        <dbReference type="EMBL" id="NMK55477.1"/>
    </source>
</evidence>
<keyword evidence="4 12" id="KW-0808">Transferase</keyword>
<keyword evidence="8" id="KW-0012">Acyltransferase</keyword>
<gene>
    <name evidence="12" type="ORF">HHM13_00435</name>
    <name evidence="11" type="ORF">HHM24_12220</name>
</gene>
<evidence type="ECO:0000256" key="3">
    <source>
        <dbReference type="ARBA" id="ARBA00022475"/>
    </source>
</evidence>
<dbReference type="SUPFAM" id="SSF52266">
    <property type="entry name" value="SGNH hydrolase"/>
    <property type="match status" value="1"/>
</dbReference>
<comment type="subcellular location">
    <subcellularLocation>
        <location evidence="1">Cell membrane</location>
        <topology evidence="1">Multi-pass membrane protein</topology>
    </subcellularLocation>
</comment>
<evidence type="ECO:0000256" key="6">
    <source>
        <dbReference type="ARBA" id="ARBA00022989"/>
    </source>
</evidence>
<evidence type="ECO:0000256" key="9">
    <source>
        <dbReference type="SAM" id="Phobius"/>
    </source>
</evidence>
<dbReference type="InterPro" id="IPR002656">
    <property type="entry name" value="Acyl_transf_3_dom"/>
</dbReference>
<feature type="domain" description="Acyltransferase 3" evidence="10">
    <location>
        <begin position="19"/>
        <end position="350"/>
    </location>
</feature>
<accession>A0A7X9WC96</accession>
<keyword evidence="3" id="KW-1003">Cell membrane</keyword>
<proteinExistence type="inferred from homology"/>
<feature type="transmembrane region" description="Helical" evidence="9">
    <location>
        <begin position="21"/>
        <end position="38"/>
    </location>
</feature>
<feature type="transmembrane region" description="Helical" evidence="9">
    <location>
        <begin position="212"/>
        <end position="230"/>
    </location>
</feature>
<protein>
    <submittedName>
        <fullName evidence="12">Acetyltransferase</fullName>
    </submittedName>
</protein>
<evidence type="ECO:0000313" key="14">
    <source>
        <dbReference type="Proteomes" id="UP000550736"/>
    </source>
</evidence>
<dbReference type="GO" id="GO:0016747">
    <property type="term" value="F:acyltransferase activity, transferring groups other than amino-acyl groups"/>
    <property type="evidence" value="ECO:0007669"/>
    <property type="project" value="InterPro"/>
</dbReference>
<keyword evidence="7 9" id="KW-0472">Membrane</keyword>
<evidence type="ECO:0000256" key="7">
    <source>
        <dbReference type="ARBA" id="ARBA00023136"/>
    </source>
</evidence>
<feature type="transmembrane region" description="Helical" evidence="9">
    <location>
        <begin position="86"/>
        <end position="105"/>
    </location>
</feature>
<evidence type="ECO:0000259" key="10">
    <source>
        <dbReference type="Pfam" id="PF01757"/>
    </source>
</evidence>